<evidence type="ECO:0000256" key="4">
    <source>
        <dbReference type="ARBA" id="ARBA00022989"/>
    </source>
</evidence>
<dbReference type="STRING" id="1280514.AXFE_19620"/>
<evidence type="ECO:0000313" key="7">
    <source>
        <dbReference type="EMBL" id="KJF17153.1"/>
    </source>
</evidence>
<dbReference type="AlphaFoldDB" id="A0A0D8HGV4"/>
<evidence type="ECO:0000256" key="2">
    <source>
        <dbReference type="ARBA" id="ARBA00022475"/>
    </source>
</evidence>
<dbReference type="InterPro" id="IPR038730">
    <property type="entry name" value="HyfE-like"/>
</dbReference>
<name>A0A0D8HGV4_9ACTN</name>
<evidence type="ECO:0000256" key="6">
    <source>
        <dbReference type="SAM" id="Phobius"/>
    </source>
</evidence>
<keyword evidence="3 6" id="KW-0812">Transmembrane</keyword>
<dbReference type="EMBL" id="JXYS01000062">
    <property type="protein sequence ID" value="KJF17153.1"/>
    <property type="molecule type" value="Genomic_DNA"/>
</dbReference>
<keyword evidence="4 6" id="KW-1133">Transmembrane helix</keyword>
<evidence type="ECO:0000313" key="8">
    <source>
        <dbReference type="Proteomes" id="UP000032360"/>
    </source>
</evidence>
<feature type="transmembrane region" description="Helical" evidence="6">
    <location>
        <begin position="178"/>
        <end position="199"/>
    </location>
</feature>
<gene>
    <name evidence="7" type="ORF">AXFE_19620</name>
</gene>
<organism evidence="7 8">
    <name type="scientific">Acidithrix ferrooxidans</name>
    <dbReference type="NCBI Taxonomy" id="1280514"/>
    <lineage>
        <taxon>Bacteria</taxon>
        <taxon>Bacillati</taxon>
        <taxon>Actinomycetota</taxon>
        <taxon>Acidimicrobiia</taxon>
        <taxon>Acidimicrobiales</taxon>
        <taxon>Acidimicrobiaceae</taxon>
        <taxon>Acidithrix</taxon>
    </lineage>
</organism>
<reference evidence="7 8" key="1">
    <citation type="submission" date="2015-01" db="EMBL/GenBank/DDBJ databases">
        <title>Draft genome of the acidophilic iron oxidizer Acidithrix ferrooxidans strain Py-F3.</title>
        <authorList>
            <person name="Poehlein A."/>
            <person name="Eisen S."/>
            <person name="Schloemann M."/>
            <person name="Johnson B.D."/>
            <person name="Daniel R."/>
            <person name="Muehling M."/>
        </authorList>
    </citation>
    <scope>NUCLEOTIDE SEQUENCE [LARGE SCALE GENOMIC DNA]</scope>
    <source>
        <strain evidence="7 8">Py-F3</strain>
    </source>
</reference>
<accession>A0A0D8HGV4</accession>
<feature type="transmembrane region" description="Helical" evidence="6">
    <location>
        <begin position="6"/>
        <end position="25"/>
    </location>
</feature>
<proteinExistence type="predicted"/>
<comment type="caution">
    <text evidence="7">The sequence shown here is derived from an EMBL/GenBank/DDBJ whole genome shotgun (WGS) entry which is preliminary data.</text>
</comment>
<keyword evidence="5 6" id="KW-0472">Membrane</keyword>
<feature type="transmembrane region" description="Helical" evidence="6">
    <location>
        <begin position="61"/>
        <end position="83"/>
    </location>
</feature>
<dbReference type="PANTHER" id="PTHR38601:SF1">
    <property type="entry name" value="HYDROGENASE-4 COMPONENT E"/>
    <property type="match status" value="1"/>
</dbReference>
<feature type="transmembrane region" description="Helical" evidence="6">
    <location>
        <begin position="37"/>
        <end position="55"/>
    </location>
</feature>
<evidence type="ECO:0000256" key="1">
    <source>
        <dbReference type="ARBA" id="ARBA00004651"/>
    </source>
</evidence>
<evidence type="ECO:0000256" key="5">
    <source>
        <dbReference type="ARBA" id="ARBA00023136"/>
    </source>
</evidence>
<keyword evidence="8" id="KW-1185">Reference proteome</keyword>
<sequence>MSVGSFTSLFYFDIGAFLFFTMAIAWRKSLFGQVRLLRANAIALFLLGLLSGIYAKDAALIGLSIVILLVRAYGIPTIIARAIPHSGDQWESTRVVNTTASILIVAAITAFAYILTEPLVALNPTKRIASLPVGVSALLIAVFLIVTRRRIATQLIAFALFDNAISACAFVLTEGVPLVVESGALLDVLLLIFVLVALASNMRSQTQSMDIAELRELHE</sequence>
<dbReference type="Proteomes" id="UP000032360">
    <property type="component" value="Unassembled WGS sequence"/>
</dbReference>
<dbReference type="RefSeq" id="WP_052605615.1">
    <property type="nucleotide sequence ID" value="NZ_JXYS01000062.1"/>
</dbReference>
<feature type="transmembrane region" description="Helical" evidence="6">
    <location>
        <begin position="155"/>
        <end position="172"/>
    </location>
</feature>
<keyword evidence="2" id="KW-1003">Cell membrane</keyword>
<protein>
    <submittedName>
        <fullName evidence="7">Hydrogenase 4 membrane subunit</fullName>
    </submittedName>
</protein>
<feature type="transmembrane region" description="Helical" evidence="6">
    <location>
        <begin position="95"/>
        <end position="116"/>
    </location>
</feature>
<comment type="subcellular location">
    <subcellularLocation>
        <location evidence="1">Cell membrane</location>
        <topology evidence="1">Multi-pass membrane protein</topology>
    </subcellularLocation>
</comment>
<dbReference type="OrthoDB" id="4833173at2"/>
<evidence type="ECO:0000256" key="3">
    <source>
        <dbReference type="ARBA" id="ARBA00022692"/>
    </source>
</evidence>
<dbReference type="GO" id="GO:0005886">
    <property type="term" value="C:plasma membrane"/>
    <property type="evidence" value="ECO:0007669"/>
    <property type="project" value="UniProtKB-SubCell"/>
</dbReference>
<dbReference type="PANTHER" id="PTHR38601">
    <property type="entry name" value="HYDROGENASE-4 COMPONENT E"/>
    <property type="match status" value="1"/>
</dbReference>
<feature type="transmembrane region" description="Helical" evidence="6">
    <location>
        <begin position="128"/>
        <end position="146"/>
    </location>
</feature>